<gene>
    <name evidence="1" type="ORF">FPE01S_01_13390</name>
</gene>
<dbReference type="Proteomes" id="UP000033121">
    <property type="component" value="Unassembled WGS sequence"/>
</dbReference>
<accession>A0A0E9MYY7</accession>
<comment type="caution">
    <text evidence="1">The sequence shown here is derived from an EMBL/GenBank/DDBJ whole genome shotgun (WGS) entry which is preliminary data.</text>
</comment>
<sequence length="83" mass="9602">MTSSYLNKTSAAETAIGFDYQFYYCFLLMLGIESDQTITFEDKDDIAIELNNGNIVLIQTKHTLQTNYQSDPINLTERDHDLW</sequence>
<dbReference type="RefSeq" id="WP_046368035.1">
    <property type="nucleotide sequence ID" value="NZ_BBWV01000001.1"/>
</dbReference>
<dbReference type="STRING" id="1220578.FPE01S_01_13390"/>
<name>A0A0E9MYY7_9BACT</name>
<evidence type="ECO:0000313" key="2">
    <source>
        <dbReference type="Proteomes" id="UP000033121"/>
    </source>
</evidence>
<keyword evidence="2" id="KW-1185">Reference proteome</keyword>
<evidence type="ECO:0008006" key="3">
    <source>
        <dbReference type="Google" id="ProtNLM"/>
    </source>
</evidence>
<protein>
    <recommendedName>
        <fullName evidence="3">NERD domain-containing protein</fullName>
    </recommendedName>
</protein>
<evidence type="ECO:0000313" key="1">
    <source>
        <dbReference type="EMBL" id="GAO42325.1"/>
    </source>
</evidence>
<dbReference type="OrthoDB" id="2786695at2"/>
<organism evidence="1 2">
    <name type="scientific">Flavihumibacter petaseus NBRC 106054</name>
    <dbReference type="NCBI Taxonomy" id="1220578"/>
    <lineage>
        <taxon>Bacteria</taxon>
        <taxon>Pseudomonadati</taxon>
        <taxon>Bacteroidota</taxon>
        <taxon>Chitinophagia</taxon>
        <taxon>Chitinophagales</taxon>
        <taxon>Chitinophagaceae</taxon>
        <taxon>Flavihumibacter</taxon>
    </lineage>
</organism>
<proteinExistence type="predicted"/>
<dbReference type="EMBL" id="BBWV01000001">
    <property type="protein sequence ID" value="GAO42325.1"/>
    <property type="molecule type" value="Genomic_DNA"/>
</dbReference>
<reference evidence="1 2" key="1">
    <citation type="submission" date="2015-04" db="EMBL/GenBank/DDBJ databases">
        <title>Whole genome shotgun sequence of Flavihumibacter petaseus NBRC 106054.</title>
        <authorList>
            <person name="Miyazawa S."/>
            <person name="Hosoyama A."/>
            <person name="Hashimoto M."/>
            <person name="Noguchi M."/>
            <person name="Tsuchikane K."/>
            <person name="Ohji S."/>
            <person name="Yamazoe A."/>
            <person name="Ichikawa N."/>
            <person name="Kimura A."/>
            <person name="Fujita N."/>
        </authorList>
    </citation>
    <scope>NUCLEOTIDE SEQUENCE [LARGE SCALE GENOMIC DNA]</scope>
    <source>
        <strain evidence="1 2">NBRC 106054</strain>
    </source>
</reference>
<dbReference type="AlphaFoldDB" id="A0A0E9MYY7"/>